<gene>
    <name evidence="1" type="ORF">HPB50_000080</name>
</gene>
<evidence type="ECO:0000313" key="2">
    <source>
        <dbReference type="Proteomes" id="UP000821845"/>
    </source>
</evidence>
<name>A0ACB7T2Z6_HYAAI</name>
<comment type="caution">
    <text evidence="1">The sequence shown here is derived from an EMBL/GenBank/DDBJ whole genome shotgun (WGS) entry which is preliminary data.</text>
</comment>
<keyword evidence="2" id="KW-1185">Reference proteome</keyword>
<dbReference type="EMBL" id="CM023491">
    <property type="protein sequence ID" value="KAH6940473.1"/>
    <property type="molecule type" value="Genomic_DNA"/>
</dbReference>
<dbReference type="Proteomes" id="UP000821845">
    <property type="component" value="Chromosome 11"/>
</dbReference>
<sequence length="148" mass="16569">MDGKEAFRRRHLLSGGCTVEEEETDPTEVPQDSNRLDTQQQRGDEQALPPYSMSSGSTYAADINYSVADTAVVNQRRIARNGLLDGQSVTDRRKRWTTGQWTTAQAPSLTGFDTAYAYRKFENLLSSDNLISGWLRGRITRPGRIPEA</sequence>
<organism evidence="1 2">
    <name type="scientific">Hyalomma asiaticum</name>
    <name type="common">Tick</name>
    <dbReference type="NCBI Taxonomy" id="266040"/>
    <lineage>
        <taxon>Eukaryota</taxon>
        <taxon>Metazoa</taxon>
        <taxon>Ecdysozoa</taxon>
        <taxon>Arthropoda</taxon>
        <taxon>Chelicerata</taxon>
        <taxon>Arachnida</taxon>
        <taxon>Acari</taxon>
        <taxon>Parasitiformes</taxon>
        <taxon>Ixodida</taxon>
        <taxon>Ixodoidea</taxon>
        <taxon>Ixodidae</taxon>
        <taxon>Hyalomminae</taxon>
        <taxon>Hyalomma</taxon>
    </lineage>
</organism>
<accession>A0ACB7T2Z6</accession>
<evidence type="ECO:0000313" key="1">
    <source>
        <dbReference type="EMBL" id="KAH6940473.1"/>
    </source>
</evidence>
<proteinExistence type="predicted"/>
<reference evidence="1" key="1">
    <citation type="submission" date="2020-05" db="EMBL/GenBank/DDBJ databases">
        <title>Large-scale comparative analyses of tick genomes elucidate their genetic diversity and vector capacities.</title>
        <authorList>
            <person name="Jia N."/>
            <person name="Wang J."/>
            <person name="Shi W."/>
            <person name="Du L."/>
            <person name="Sun Y."/>
            <person name="Zhan W."/>
            <person name="Jiang J."/>
            <person name="Wang Q."/>
            <person name="Zhang B."/>
            <person name="Ji P."/>
            <person name="Sakyi L.B."/>
            <person name="Cui X."/>
            <person name="Yuan T."/>
            <person name="Jiang B."/>
            <person name="Yang W."/>
            <person name="Lam T.T.-Y."/>
            <person name="Chang Q."/>
            <person name="Ding S."/>
            <person name="Wang X."/>
            <person name="Zhu J."/>
            <person name="Ruan X."/>
            <person name="Zhao L."/>
            <person name="Wei J."/>
            <person name="Que T."/>
            <person name="Du C."/>
            <person name="Cheng J."/>
            <person name="Dai P."/>
            <person name="Han X."/>
            <person name="Huang E."/>
            <person name="Gao Y."/>
            <person name="Liu J."/>
            <person name="Shao H."/>
            <person name="Ye R."/>
            <person name="Li L."/>
            <person name="Wei W."/>
            <person name="Wang X."/>
            <person name="Wang C."/>
            <person name="Yang T."/>
            <person name="Huo Q."/>
            <person name="Li W."/>
            <person name="Guo W."/>
            <person name="Chen H."/>
            <person name="Zhou L."/>
            <person name="Ni X."/>
            <person name="Tian J."/>
            <person name="Zhou Y."/>
            <person name="Sheng Y."/>
            <person name="Liu T."/>
            <person name="Pan Y."/>
            <person name="Xia L."/>
            <person name="Li J."/>
            <person name="Zhao F."/>
            <person name="Cao W."/>
        </authorList>
    </citation>
    <scope>NUCLEOTIDE SEQUENCE</scope>
    <source>
        <strain evidence="1">Hyas-2018</strain>
    </source>
</reference>
<protein>
    <submittedName>
        <fullName evidence="1">Uncharacterized protein</fullName>
    </submittedName>
</protein>